<evidence type="ECO:0000256" key="3">
    <source>
        <dbReference type="ARBA" id="ARBA00023186"/>
    </source>
</evidence>
<dbReference type="InterPro" id="IPR036627">
    <property type="entry name" value="CobW-likC_sf"/>
</dbReference>
<evidence type="ECO:0000256" key="4">
    <source>
        <dbReference type="ARBA" id="ARBA00034320"/>
    </source>
</evidence>
<name>A0A1W6ZTD1_9HYPH</name>
<dbReference type="OrthoDB" id="9808822at2"/>
<dbReference type="GO" id="GO:0000166">
    <property type="term" value="F:nucleotide binding"/>
    <property type="evidence" value="ECO:0007669"/>
    <property type="project" value="UniProtKB-KW"/>
</dbReference>
<dbReference type="InterPro" id="IPR011629">
    <property type="entry name" value="CobW-like_C"/>
</dbReference>
<organism evidence="8 9">
    <name type="scientific">Pseudorhodoplanes sinuspersici</name>
    <dbReference type="NCBI Taxonomy" id="1235591"/>
    <lineage>
        <taxon>Bacteria</taxon>
        <taxon>Pseudomonadati</taxon>
        <taxon>Pseudomonadota</taxon>
        <taxon>Alphaproteobacteria</taxon>
        <taxon>Hyphomicrobiales</taxon>
        <taxon>Pseudorhodoplanes</taxon>
    </lineage>
</organism>
<evidence type="ECO:0000256" key="2">
    <source>
        <dbReference type="ARBA" id="ARBA00022801"/>
    </source>
</evidence>
<dbReference type="InterPro" id="IPR051316">
    <property type="entry name" value="Zinc-reg_GTPase_activator"/>
</dbReference>
<dbReference type="Pfam" id="PF02492">
    <property type="entry name" value="cobW"/>
    <property type="match status" value="1"/>
</dbReference>
<dbReference type="PANTHER" id="PTHR13748">
    <property type="entry name" value="COBW-RELATED"/>
    <property type="match status" value="1"/>
</dbReference>
<dbReference type="PANTHER" id="PTHR13748:SF62">
    <property type="entry name" value="COBW DOMAIN-CONTAINING PROTEIN"/>
    <property type="match status" value="1"/>
</dbReference>
<dbReference type="Gene3D" id="3.40.50.300">
    <property type="entry name" value="P-loop containing nucleotide triphosphate hydrolases"/>
    <property type="match status" value="1"/>
</dbReference>
<dbReference type="Gene3D" id="3.30.1220.10">
    <property type="entry name" value="CobW-like, C-terminal domain"/>
    <property type="match status" value="1"/>
</dbReference>
<proteinExistence type="inferred from homology"/>
<keyword evidence="9" id="KW-1185">Reference proteome</keyword>
<comment type="catalytic activity">
    <reaction evidence="6">
        <text>GTP + H2O = GDP + phosphate + H(+)</text>
        <dbReference type="Rhea" id="RHEA:19669"/>
        <dbReference type="ChEBI" id="CHEBI:15377"/>
        <dbReference type="ChEBI" id="CHEBI:15378"/>
        <dbReference type="ChEBI" id="CHEBI:37565"/>
        <dbReference type="ChEBI" id="CHEBI:43474"/>
        <dbReference type="ChEBI" id="CHEBI:58189"/>
    </reaction>
    <physiologicalReaction direction="left-to-right" evidence="6">
        <dbReference type="Rhea" id="RHEA:19670"/>
    </physiologicalReaction>
</comment>
<dbReference type="Proteomes" id="UP000194137">
    <property type="component" value="Chromosome"/>
</dbReference>
<gene>
    <name evidence="8" type="ORF">CAK95_17140</name>
</gene>
<evidence type="ECO:0000313" key="9">
    <source>
        <dbReference type="Proteomes" id="UP000194137"/>
    </source>
</evidence>
<evidence type="ECO:0000256" key="6">
    <source>
        <dbReference type="ARBA" id="ARBA00049117"/>
    </source>
</evidence>
<dbReference type="InterPro" id="IPR003495">
    <property type="entry name" value="CobW/HypB/UreG_nucleotide-bd"/>
</dbReference>
<reference evidence="8 9" key="1">
    <citation type="submission" date="2017-05" db="EMBL/GenBank/DDBJ databases">
        <title>Full genome sequence of Pseudorhodoplanes sinuspersici.</title>
        <authorList>
            <person name="Dastgheib S.M.M."/>
            <person name="Shavandi M."/>
            <person name="Tirandaz H."/>
        </authorList>
    </citation>
    <scope>NUCLEOTIDE SEQUENCE [LARGE SCALE GENOMIC DNA]</scope>
    <source>
        <strain evidence="8 9">RIPI110</strain>
    </source>
</reference>
<dbReference type="GO" id="GO:0016787">
    <property type="term" value="F:hydrolase activity"/>
    <property type="evidence" value="ECO:0007669"/>
    <property type="project" value="UniProtKB-KW"/>
</dbReference>
<evidence type="ECO:0000256" key="5">
    <source>
        <dbReference type="ARBA" id="ARBA00045658"/>
    </source>
</evidence>
<sequence>MEMNDLFRSTDAGLFGRRLRHERGARIPVIVVTGFLGAGKTTLVKNFIESEAGHGTAIVVNEFGAAGIDDALLRSSADETVLLGNGCLCCNVRSDLQVALRKLVTDRERGLIPHFQRVVIETSGLADPGPILRTFATDRALGGEYYVEAVVTAADAVNGAATLDAFPEARRQAIMADTIVVTKTDIASSGQDAALVAQLRSLNPRARVVTSDHGDVDDSVFASDGASSLHDGEIFIAEAMHADRIVSFTLTWDRPLAWPVVARTMETLMALRGSDILRAKGILNVEGCAGPVIVQFVQHLAHPPAELQTWPDGDRISRLVFITRNIGEQDVKSLFEAVARLNPSP</sequence>
<dbReference type="CDD" id="cd03112">
    <property type="entry name" value="CobW-like"/>
    <property type="match status" value="1"/>
</dbReference>
<keyword evidence="3" id="KW-0143">Chaperone</keyword>
<keyword evidence="1" id="KW-0547">Nucleotide-binding</keyword>
<dbReference type="AlphaFoldDB" id="A0A1W6ZTD1"/>
<dbReference type="STRING" id="1235591.CAK95_17140"/>
<dbReference type="SUPFAM" id="SSF90002">
    <property type="entry name" value="Hypothetical protein YjiA, C-terminal domain"/>
    <property type="match status" value="1"/>
</dbReference>
<protein>
    <recommendedName>
        <fullName evidence="7">CobW C-terminal domain-containing protein</fullName>
    </recommendedName>
</protein>
<evidence type="ECO:0000313" key="8">
    <source>
        <dbReference type="EMBL" id="ARQ00610.1"/>
    </source>
</evidence>
<dbReference type="EMBL" id="CP021112">
    <property type="protein sequence ID" value="ARQ00610.1"/>
    <property type="molecule type" value="Genomic_DNA"/>
</dbReference>
<evidence type="ECO:0000256" key="1">
    <source>
        <dbReference type="ARBA" id="ARBA00022741"/>
    </source>
</evidence>
<comment type="similarity">
    <text evidence="4">Belongs to the SIMIBI class G3E GTPase family. ZNG1 subfamily.</text>
</comment>
<dbReference type="SMART" id="SM00833">
    <property type="entry name" value="CobW_C"/>
    <property type="match status" value="1"/>
</dbReference>
<evidence type="ECO:0000259" key="7">
    <source>
        <dbReference type="SMART" id="SM00833"/>
    </source>
</evidence>
<keyword evidence="2" id="KW-0378">Hydrolase</keyword>
<dbReference type="KEGG" id="psin:CAK95_17140"/>
<accession>A0A1W6ZTD1</accession>
<dbReference type="Pfam" id="PF07683">
    <property type="entry name" value="CobW_C"/>
    <property type="match status" value="1"/>
</dbReference>
<comment type="function">
    <text evidence="5">Zinc chaperone that directly transfers zinc cofactor to target proteins, thereby activating them. Zinc is transferred from the CXCC motif in the GTPase domain to the zinc binding site in target proteins in a process requiring GTP hydrolysis.</text>
</comment>
<dbReference type="SUPFAM" id="SSF52540">
    <property type="entry name" value="P-loop containing nucleoside triphosphate hydrolases"/>
    <property type="match status" value="1"/>
</dbReference>
<dbReference type="InterPro" id="IPR027417">
    <property type="entry name" value="P-loop_NTPase"/>
</dbReference>
<feature type="domain" description="CobW C-terminal" evidence="7">
    <location>
        <begin position="245"/>
        <end position="339"/>
    </location>
</feature>
<dbReference type="GO" id="GO:0005737">
    <property type="term" value="C:cytoplasm"/>
    <property type="evidence" value="ECO:0007669"/>
    <property type="project" value="TreeGrafter"/>
</dbReference>